<dbReference type="HAMAP" id="MF_00636">
    <property type="entry name" value="RapZ_like"/>
    <property type="match status" value="1"/>
</dbReference>
<feature type="binding site" evidence="4">
    <location>
        <begin position="74"/>
        <end position="77"/>
    </location>
    <ligand>
        <name>GTP</name>
        <dbReference type="ChEBI" id="CHEBI:37565"/>
    </ligand>
</feature>
<evidence type="ECO:0000259" key="6">
    <source>
        <dbReference type="Pfam" id="PF22740"/>
    </source>
</evidence>
<dbReference type="PANTHER" id="PTHR30448">
    <property type="entry name" value="RNASE ADAPTER PROTEIN RAPZ"/>
    <property type="match status" value="1"/>
</dbReference>
<sequence length="307" mass="34293">MEIEEVKPVGLDKKGVELIVITGLSGAGRTQAMQSLEDQGFFCVDNLPPSFLVKFAELCAQSRGKVSKAAIVCDLRGGEFFESLSEALGNLEKEGFHLEVLFLDASDETLIRRYKESRRRHPLSPHGRVLDGIQAERQQLEELRIRADNIIDTSNLSSQELRCKVAELFCKAQGLGQMAVSVISFGFKYGSPMDADLVMDVRFLPNPFYIQELRPLTGEHALVQDYVFGNPMAQEFMEKYLALLEFILPNYVQEGKNHLVIGIGCTGGQHRSVAIAERVGQFLKDRNYDVKVKHRDAAKNQKGGTAR</sequence>
<organism evidence="7 8">
    <name type="scientific">Desulfosporosinus fructosivorans</name>
    <dbReference type="NCBI Taxonomy" id="2018669"/>
    <lineage>
        <taxon>Bacteria</taxon>
        <taxon>Bacillati</taxon>
        <taxon>Bacillota</taxon>
        <taxon>Clostridia</taxon>
        <taxon>Eubacteriales</taxon>
        <taxon>Desulfitobacteriaceae</taxon>
        <taxon>Desulfosporosinus</taxon>
    </lineage>
</organism>
<feature type="domain" description="RapZ C-terminal" evidence="6">
    <location>
        <begin position="178"/>
        <end position="297"/>
    </location>
</feature>
<dbReference type="Pfam" id="PF03668">
    <property type="entry name" value="RapZ-like_N"/>
    <property type="match status" value="1"/>
</dbReference>
<comment type="caution">
    <text evidence="7">The sequence shown here is derived from an EMBL/GenBank/DDBJ whole genome shotgun (WGS) entry which is preliminary data.</text>
</comment>
<name>A0A4Z0R4V9_9FIRM</name>
<dbReference type="InterPro" id="IPR005337">
    <property type="entry name" value="RapZ-like"/>
</dbReference>
<protein>
    <submittedName>
        <fullName evidence="7">RNase adapter RapZ</fullName>
    </submittedName>
</protein>
<evidence type="ECO:0000259" key="5">
    <source>
        <dbReference type="Pfam" id="PF03668"/>
    </source>
</evidence>
<evidence type="ECO:0000256" key="4">
    <source>
        <dbReference type="HAMAP-Rule" id="MF_00636"/>
    </source>
</evidence>
<dbReference type="InterPro" id="IPR027417">
    <property type="entry name" value="P-loop_NTPase"/>
</dbReference>
<feature type="binding site" evidence="4">
    <location>
        <begin position="23"/>
        <end position="30"/>
    </location>
    <ligand>
        <name>ATP</name>
        <dbReference type="ChEBI" id="CHEBI:30616"/>
    </ligand>
</feature>
<dbReference type="PIRSF" id="PIRSF005052">
    <property type="entry name" value="P-loopkin"/>
    <property type="match status" value="1"/>
</dbReference>
<dbReference type="Pfam" id="PF22740">
    <property type="entry name" value="PapZ_C"/>
    <property type="match status" value="1"/>
</dbReference>
<feature type="domain" description="RapZ-like N-terminal" evidence="5">
    <location>
        <begin position="16"/>
        <end position="169"/>
    </location>
</feature>
<keyword evidence="8" id="KW-1185">Reference proteome</keyword>
<dbReference type="GO" id="GO:0005524">
    <property type="term" value="F:ATP binding"/>
    <property type="evidence" value="ECO:0007669"/>
    <property type="project" value="UniProtKB-UniRule"/>
</dbReference>
<keyword evidence="2 4" id="KW-0067">ATP-binding</keyword>
<proteinExistence type="inferred from homology"/>
<evidence type="ECO:0000313" key="7">
    <source>
        <dbReference type="EMBL" id="TGE36666.1"/>
    </source>
</evidence>
<evidence type="ECO:0000313" key="8">
    <source>
        <dbReference type="Proteomes" id="UP000298460"/>
    </source>
</evidence>
<dbReference type="OrthoDB" id="9784461at2"/>
<gene>
    <name evidence="7" type="primary">rapZ</name>
    <name evidence="7" type="ORF">E4K67_19760</name>
</gene>
<dbReference type="SUPFAM" id="SSF52540">
    <property type="entry name" value="P-loop containing nucleoside triphosphate hydrolases"/>
    <property type="match status" value="1"/>
</dbReference>
<dbReference type="Proteomes" id="UP000298460">
    <property type="component" value="Unassembled WGS sequence"/>
</dbReference>
<dbReference type="InterPro" id="IPR053930">
    <property type="entry name" value="RapZ-like_N"/>
</dbReference>
<evidence type="ECO:0000256" key="2">
    <source>
        <dbReference type="ARBA" id="ARBA00022840"/>
    </source>
</evidence>
<dbReference type="Gene3D" id="3.40.50.300">
    <property type="entry name" value="P-loop containing nucleotide triphosphate hydrolases"/>
    <property type="match status" value="1"/>
</dbReference>
<keyword evidence="1 4" id="KW-0547">Nucleotide-binding</keyword>
<dbReference type="EMBL" id="SPQQ01000007">
    <property type="protein sequence ID" value="TGE36666.1"/>
    <property type="molecule type" value="Genomic_DNA"/>
</dbReference>
<dbReference type="RefSeq" id="WP_135549858.1">
    <property type="nucleotide sequence ID" value="NZ_SPQQ01000007.1"/>
</dbReference>
<dbReference type="AlphaFoldDB" id="A0A4Z0R4V9"/>
<evidence type="ECO:0000256" key="1">
    <source>
        <dbReference type="ARBA" id="ARBA00022741"/>
    </source>
</evidence>
<dbReference type="InterPro" id="IPR053931">
    <property type="entry name" value="RapZ_C"/>
</dbReference>
<dbReference type="PANTHER" id="PTHR30448:SF0">
    <property type="entry name" value="RNASE ADAPTER PROTEIN RAPZ"/>
    <property type="match status" value="1"/>
</dbReference>
<keyword evidence="3 4" id="KW-0342">GTP-binding</keyword>
<reference evidence="7 8" key="1">
    <citation type="submission" date="2019-03" db="EMBL/GenBank/DDBJ databases">
        <title>Draft Genome Sequence of Desulfosporosinus fructosivorans Strain 63.6F, Isolated from Marine Sediment in the Baltic Sea.</title>
        <authorList>
            <person name="Hausmann B."/>
            <person name="Vandieken V."/>
            <person name="Pjevac P."/>
            <person name="Schreck K."/>
            <person name="Herbold C.W."/>
            <person name="Loy A."/>
        </authorList>
    </citation>
    <scope>NUCLEOTIDE SEQUENCE [LARGE SCALE GENOMIC DNA]</scope>
    <source>
        <strain evidence="7 8">63.6F</strain>
    </source>
</reference>
<dbReference type="GO" id="GO:0005525">
    <property type="term" value="F:GTP binding"/>
    <property type="evidence" value="ECO:0007669"/>
    <property type="project" value="UniProtKB-UniRule"/>
</dbReference>
<evidence type="ECO:0000256" key="3">
    <source>
        <dbReference type="ARBA" id="ARBA00023134"/>
    </source>
</evidence>
<accession>A0A4Z0R4V9</accession>
<dbReference type="NCBIfam" id="NF003828">
    <property type="entry name" value="PRK05416.1"/>
    <property type="match status" value="1"/>
</dbReference>